<proteinExistence type="predicted"/>
<evidence type="ECO:0000313" key="4">
    <source>
        <dbReference type="Proteomes" id="UP001187315"/>
    </source>
</evidence>
<gene>
    <name evidence="3" type="ORF">Q7C36_004776</name>
</gene>
<accession>A0AA88T1Y4</accession>
<name>A0AA88T1Y4_TACVA</name>
<evidence type="ECO:0000313" key="3">
    <source>
        <dbReference type="EMBL" id="KAK2860610.1"/>
    </source>
</evidence>
<dbReference type="Pfam" id="PF18658">
    <property type="entry name" value="zf-C2H2_12"/>
    <property type="match status" value="1"/>
</dbReference>
<sequence length="1207" mass="135732">MRHRYRPVSEFDEVTLASKREYWRTKKREQRARLSKVKKEVKAPNTENCKPVCTDGHVSQKSHCEFSPILVNRDSSYQTSVAQNQTKGVVICKEEMKSLTTEESNMDPSMVECNGAPLTKGLPVPAACIQVHSNSITPRQTRTRSSAFKGNLSSIPQTSAVSQLALKCSKEAPEIKCSVTHKSLAFVEGKFDKDQRMLARSGTNTNRNAGADVVVRSMGVYNTAEVSMTEEEKAAKRRENWRIKKREQRAKFAEKRKMDREKLQCFEKGHQETGKISCAAPAHSLSPANTMALSGAKQRNSVISVDSRLSTGKPVHYGVGVERDKLSSRRPYTPQSVALKLAERQRLLAKNLSSVSVYSTHQFQNSKQNHMAISTRVSTRPSRSIKAIWQSRMPQQKFVRIQRRQGLPQGIETAEERLARQREYWRIKKREQREKHSLASKGRLKDLNSFNYRAKHYQIIMEQMRKTPTGLQKVPQSNKNTLRNTSNPIIKDTTAEKGPPAVGCSLSPVKSSESSGPPMLQKLIGTSTRPVLHSIPNNTDLSVNRKKTQRSTVQNITACDPVIEQASNIEQANGTEDAKILTTSTEATQTETLFAESRMTIKSELTSCDFCSVDTPVLISTACDTTKQEPIYPSIAMACFLTEQNQTMNIKEINSAPSFPENSAEAEPCSNSDNQSTTLLVVASMKKLLEESLSSVGDSNRASIDNGDLLPCKTEDKSLFQEDNEMDRKADLTEPQEFSTDTCSSSVVVKQSPSPCHSPLQAHDISSDGTVLSSQDSSLNLPCTLTCFDKGPGDERCELPMATYVTRSMHSGKISGPQRNFPSKAHGGQQQNENSELQKKREYWRVMKRQQRARKAKEIERRKDALHLPQRKCGSSQVIHLPVAQQPSRTNLNHPVVLPSVTSRPTWPVLSPTASSNQQPSNEARQLLFEGQKGKTTSSEASQVNKWQLQVQGNVHTSATRPGTVTSIPMNHVKLSEPPIQARGSSVTKFKSHQSQLKITPNQEFDPDDAIQRKRMHWRIKKQEQRARKAAREKELHTTLNQQRHGWSNNITHVVPNMPRVSLDDCMPEDCQTTRVKEEAEVCYIPDEDCSDHPLSENKWRSIYLMDYDPVNQLLVCMVCGEQQYTFSVEEVKAHIEETHPSSLSLEEAERQNILEAWDEQVAVRERFFTNQLWQNSSVLKEQSSGHMAEVEVILGQDDKADQSKRR</sequence>
<evidence type="ECO:0000259" key="2">
    <source>
        <dbReference type="Pfam" id="PF18658"/>
    </source>
</evidence>
<dbReference type="PANTHER" id="PTHR34589">
    <property type="entry name" value="SIMILAR TO RIKEN CDNA 2700081O15"/>
    <property type="match status" value="1"/>
</dbReference>
<reference evidence="3" key="1">
    <citation type="submission" date="2023-08" db="EMBL/GenBank/DDBJ databases">
        <title>Pelteobagrus vachellii genome.</title>
        <authorList>
            <person name="Liu H."/>
        </authorList>
    </citation>
    <scope>NUCLEOTIDE SEQUENCE</scope>
    <source>
        <strain evidence="3">PRFRI_2022a</strain>
        <tissue evidence="3">Muscle</tissue>
    </source>
</reference>
<dbReference type="EMBL" id="JAVHJS010000004">
    <property type="protein sequence ID" value="KAK2860610.1"/>
    <property type="molecule type" value="Genomic_DNA"/>
</dbReference>
<evidence type="ECO:0000256" key="1">
    <source>
        <dbReference type="SAM" id="MobiDB-lite"/>
    </source>
</evidence>
<protein>
    <recommendedName>
        <fullName evidence="2">SPIN-DOC-like zinc-finger domain-containing protein</fullName>
    </recommendedName>
</protein>
<feature type="region of interest" description="Disordered" evidence="1">
    <location>
        <begin position="810"/>
        <end position="842"/>
    </location>
</feature>
<feature type="domain" description="SPIN-DOC-like zinc-finger" evidence="2">
    <location>
        <begin position="1098"/>
        <end position="1160"/>
    </location>
</feature>
<keyword evidence="4" id="KW-1185">Reference proteome</keyword>
<dbReference type="AlphaFoldDB" id="A0AA88T1Y4"/>
<dbReference type="Proteomes" id="UP001187315">
    <property type="component" value="Unassembled WGS sequence"/>
</dbReference>
<feature type="region of interest" description="Disordered" evidence="1">
    <location>
        <begin position="469"/>
        <end position="517"/>
    </location>
</feature>
<comment type="caution">
    <text evidence="3">The sequence shown here is derived from an EMBL/GenBank/DDBJ whole genome shotgun (WGS) entry which is preliminary data.</text>
</comment>
<organism evidence="3 4">
    <name type="scientific">Tachysurus vachellii</name>
    <name type="common">Darkbarbel catfish</name>
    <name type="synonym">Pelteobagrus vachellii</name>
    <dbReference type="NCBI Taxonomy" id="175792"/>
    <lineage>
        <taxon>Eukaryota</taxon>
        <taxon>Metazoa</taxon>
        <taxon>Chordata</taxon>
        <taxon>Craniata</taxon>
        <taxon>Vertebrata</taxon>
        <taxon>Euteleostomi</taxon>
        <taxon>Actinopterygii</taxon>
        <taxon>Neopterygii</taxon>
        <taxon>Teleostei</taxon>
        <taxon>Ostariophysi</taxon>
        <taxon>Siluriformes</taxon>
        <taxon>Bagridae</taxon>
        <taxon>Tachysurus</taxon>
    </lineage>
</organism>
<dbReference type="InterPro" id="IPR052675">
    <property type="entry name" value="ZnF_transloc-Spindlin_int"/>
</dbReference>
<dbReference type="GO" id="GO:0045892">
    <property type="term" value="P:negative regulation of DNA-templated transcription"/>
    <property type="evidence" value="ECO:0007669"/>
    <property type="project" value="TreeGrafter"/>
</dbReference>
<dbReference type="PANTHER" id="PTHR34589:SF2">
    <property type="entry name" value="ZINC FINGER TRANSLOCATION-ASSOCIATED PROTEIN"/>
    <property type="match status" value="1"/>
</dbReference>
<dbReference type="InterPro" id="IPR040647">
    <property type="entry name" value="SPIN-DOC_Znf-C2H2"/>
</dbReference>
<feature type="compositionally biased region" description="Polar residues" evidence="1">
    <location>
        <begin position="474"/>
        <end position="488"/>
    </location>
</feature>